<accession>A0A434A2Z2</accession>
<organism evidence="1 2">
    <name type="scientific">Flavobacterium cupreum</name>
    <dbReference type="NCBI Taxonomy" id="2133766"/>
    <lineage>
        <taxon>Bacteria</taxon>
        <taxon>Pseudomonadati</taxon>
        <taxon>Bacteroidota</taxon>
        <taxon>Flavobacteriia</taxon>
        <taxon>Flavobacteriales</taxon>
        <taxon>Flavobacteriaceae</taxon>
        <taxon>Flavobacterium</taxon>
    </lineage>
</organism>
<keyword evidence="2" id="KW-1185">Reference proteome</keyword>
<proteinExistence type="predicted"/>
<dbReference type="Proteomes" id="UP000288102">
    <property type="component" value="Unassembled WGS sequence"/>
</dbReference>
<evidence type="ECO:0000313" key="1">
    <source>
        <dbReference type="EMBL" id="RUT68761.1"/>
    </source>
</evidence>
<comment type="caution">
    <text evidence="1">The sequence shown here is derived from an EMBL/GenBank/DDBJ whole genome shotgun (WGS) entry which is preliminary data.</text>
</comment>
<dbReference type="EMBL" id="QWDM01000014">
    <property type="protein sequence ID" value="RUT68761.1"/>
    <property type="molecule type" value="Genomic_DNA"/>
</dbReference>
<sequence>MALKRSSLENYVLLMLYVDSMSFTKFKPKTFLKKIRPFCKTEHLGFKILHIRIRGSNLGISIDIQKDCFVVRQNHALHEFIFYCDSCKVLLKKLLKHNLLIP</sequence>
<evidence type="ECO:0000313" key="2">
    <source>
        <dbReference type="Proteomes" id="UP000288102"/>
    </source>
</evidence>
<name>A0A434A2Z2_9FLAO</name>
<dbReference type="AlphaFoldDB" id="A0A434A2Z2"/>
<dbReference type="RefSeq" id="WP_127339953.1">
    <property type="nucleotide sequence ID" value="NZ_QWDM01000014.1"/>
</dbReference>
<reference evidence="2" key="1">
    <citation type="journal article" date="2019" name="Syst. Appl. Microbiol.">
        <title>Flavobacterium circumlabens sp. nov. and Flavobacterium cupreum sp. nov., two psychrotrophic species isolated from Antarctic environmental samples.</title>
        <authorList>
            <person name="Kralova S."/>
            <person name="Busse H.-J."/>
            <person name="Svec P."/>
            <person name="Maslanova I."/>
            <person name="Stankova E."/>
            <person name="Bartak M."/>
            <person name="Sedlacek I."/>
        </authorList>
    </citation>
    <scope>NUCLEOTIDE SEQUENCE [LARGE SCALE GENOMIC DNA]</scope>
    <source>
        <strain evidence="2">CCM 8825</strain>
    </source>
</reference>
<dbReference type="OrthoDB" id="1376039at2"/>
<gene>
    <name evidence="1" type="ORF">D0817_19285</name>
</gene>
<protein>
    <submittedName>
        <fullName evidence="1">Uncharacterized protein</fullName>
    </submittedName>
</protein>